<name>A0A2A4IAS6_9SPHN</name>
<dbReference type="EMBL" id="NWVC01000002">
    <property type="protein sequence ID" value="PCG14892.1"/>
    <property type="molecule type" value="Genomic_DNA"/>
</dbReference>
<protein>
    <submittedName>
        <fullName evidence="1">Uncharacterized protein</fullName>
    </submittedName>
</protein>
<dbReference type="AlphaFoldDB" id="A0A2A4IAS6"/>
<proteinExistence type="predicted"/>
<gene>
    <name evidence="1" type="ORF">COA07_04765</name>
</gene>
<dbReference type="Proteomes" id="UP000218323">
    <property type="component" value="Unassembled WGS sequence"/>
</dbReference>
<reference evidence="1 2" key="1">
    <citation type="submission" date="2017-09" db="EMBL/GenBank/DDBJ databases">
        <title>Sphingomonas adhaesiva DSM 7418, whole genome shotgun sequence.</title>
        <authorList>
            <person name="Feng G."/>
            <person name="Zhu H."/>
        </authorList>
    </citation>
    <scope>NUCLEOTIDE SEQUENCE [LARGE SCALE GENOMIC DNA]</scope>
    <source>
        <strain evidence="1 2">DSM 7418</strain>
    </source>
</reference>
<sequence>MSVVACAFGGFDMIAGRMTDPHRTDMIARRAARVETGEHAGRPVISGTIVAMPIATRYGYYTCGQA</sequence>
<evidence type="ECO:0000313" key="2">
    <source>
        <dbReference type="Proteomes" id="UP000218323"/>
    </source>
</evidence>
<organism evidence="1 2">
    <name type="scientific">Sphingomonas adhaesiva</name>
    <dbReference type="NCBI Taxonomy" id="28212"/>
    <lineage>
        <taxon>Bacteria</taxon>
        <taxon>Pseudomonadati</taxon>
        <taxon>Pseudomonadota</taxon>
        <taxon>Alphaproteobacteria</taxon>
        <taxon>Sphingomonadales</taxon>
        <taxon>Sphingomonadaceae</taxon>
        <taxon>Sphingomonas</taxon>
    </lineage>
</organism>
<keyword evidence="2" id="KW-1185">Reference proteome</keyword>
<comment type="caution">
    <text evidence="1">The sequence shown here is derived from an EMBL/GenBank/DDBJ whole genome shotgun (WGS) entry which is preliminary data.</text>
</comment>
<evidence type="ECO:0000313" key="1">
    <source>
        <dbReference type="EMBL" id="PCG14892.1"/>
    </source>
</evidence>
<accession>A0A2A4IAS6</accession>